<dbReference type="Proteomes" id="UP000093757">
    <property type="component" value="Unassembled WGS sequence"/>
</dbReference>
<dbReference type="InterPro" id="IPR029063">
    <property type="entry name" value="SAM-dependent_MTases_sf"/>
</dbReference>
<organism evidence="2 3">
    <name type="scientific">Mycobacterium gordonae</name>
    <dbReference type="NCBI Taxonomy" id="1778"/>
    <lineage>
        <taxon>Bacteria</taxon>
        <taxon>Bacillati</taxon>
        <taxon>Actinomycetota</taxon>
        <taxon>Actinomycetes</taxon>
        <taxon>Mycobacteriales</taxon>
        <taxon>Mycobacteriaceae</taxon>
        <taxon>Mycobacterium</taxon>
    </lineage>
</organism>
<sequence length="476" mass="53007">MMSTHHAGGKRSLRGHVDRVDKFLIAGWALCEDEPAERPEIQFVQAGEVVITLRPCFPHPQLRTALNLPASPAAPTYHWRLWMPLANGLKPDVPFSIVFRENGALLTLGENRRLAAMQSIDPAARADLDEAVLFTPTITRLEDALDVSVVVEKPTPPGDVAVKLFDRSETRIPLRPGSPSVLGKEANYGSLRIPRSQVMAASGTSLRIGVDSSEPGDSRSQFHSSLRSLWIPKAVFDASRLSAPLPDIANIHRVSGPTSDAFQYLVFGATTFHQLDLIARRHAGRPIADLGTVLDWGVGCGRVLRQIRESGEGRAKMTIGLDIDEVNIRWCAQNLATHGDFGVLSLDGFDLEERSVDFLYGISVMTHLTEYHQLMWLDRIRRILKPGGLAVLTVHGEGVYYRQPQALFAPFVERFGFFDSIADNAIGEDRSTYYRATYHSRSYIRQTWAKYLEIVDVIVMGQHFSQDYVVLRRPTG</sequence>
<dbReference type="EMBL" id="MAEM01000464">
    <property type="protein sequence ID" value="OBR99198.1"/>
    <property type="molecule type" value="Genomic_DNA"/>
</dbReference>
<dbReference type="OrthoDB" id="3372196at2"/>
<name>A0A1A6BAD1_MYCGO</name>
<dbReference type="InterPro" id="IPR041698">
    <property type="entry name" value="Methyltransf_25"/>
</dbReference>
<accession>A0A1A6BAD1</accession>
<protein>
    <recommendedName>
        <fullName evidence="1">Methyltransferase domain-containing protein</fullName>
    </recommendedName>
</protein>
<dbReference type="AlphaFoldDB" id="A0A1A6BAD1"/>
<evidence type="ECO:0000313" key="3">
    <source>
        <dbReference type="Proteomes" id="UP000093757"/>
    </source>
</evidence>
<evidence type="ECO:0000313" key="2">
    <source>
        <dbReference type="EMBL" id="OBR99198.1"/>
    </source>
</evidence>
<dbReference type="Gene3D" id="3.40.50.150">
    <property type="entry name" value="Vaccinia Virus protein VP39"/>
    <property type="match status" value="1"/>
</dbReference>
<proteinExistence type="predicted"/>
<dbReference type="CDD" id="cd02440">
    <property type="entry name" value="AdoMet_MTases"/>
    <property type="match status" value="1"/>
</dbReference>
<dbReference type="SUPFAM" id="SSF53335">
    <property type="entry name" value="S-adenosyl-L-methionine-dependent methyltransferases"/>
    <property type="match status" value="1"/>
</dbReference>
<comment type="caution">
    <text evidence="2">The sequence shown here is derived from an EMBL/GenBank/DDBJ whole genome shotgun (WGS) entry which is preliminary data.</text>
</comment>
<dbReference type="Pfam" id="PF13649">
    <property type="entry name" value="Methyltransf_25"/>
    <property type="match status" value="1"/>
</dbReference>
<gene>
    <name evidence="2" type="ORF">A9W98_31505</name>
</gene>
<evidence type="ECO:0000259" key="1">
    <source>
        <dbReference type="Pfam" id="PF13649"/>
    </source>
</evidence>
<reference evidence="2 3" key="1">
    <citation type="submission" date="2016-06" db="EMBL/GenBank/DDBJ databases">
        <authorList>
            <person name="Kjaerup R.B."/>
            <person name="Dalgaard T.S."/>
            <person name="Juul-Madsen H.R."/>
        </authorList>
    </citation>
    <scope>NUCLEOTIDE SEQUENCE [LARGE SCALE GENOMIC DNA]</scope>
    <source>
        <strain evidence="2 3">1245752.6</strain>
    </source>
</reference>
<feature type="domain" description="Methyltransferase" evidence="1">
    <location>
        <begin position="293"/>
        <end position="388"/>
    </location>
</feature>